<evidence type="ECO:0000259" key="8">
    <source>
        <dbReference type="PROSITE" id="PS51310"/>
    </source>
</evidence>
<dbReference type="PANTHER" id="PTHR12937">
    <property type="entry name" value="VACUOLAR PROTEIN SORTING 28, ISOFORM 2 VPS28"/>
    <property type="match status" value="1"/>
</dbReference>
<dbReference type="GO" id="GO:0000813">
    <property type="term" value="C:ESCRT I complex"/>
    <property type="evidence" value="ECO:0007669"/>
    <property type="project" value="UniProtKB-UniRule"/>
</dbReference>
<feature type="domain" description="VPS28 N-terminal" evidence="9">
    <location>
        <begin position="19"/>
        <end position="127"/>
    </location>
</feature>
<dbReference type="InterPro" id="IPR017898">
    <property type="entry name" value="VPS28_N"/>
</dbReference>
<dbReference type="Gene3D" id="1.20.1440.200">
    <property type="match status" value="1"/>
</dbReference>
<dbReference type="PROSITE" id="PS51310">
    <property type="entry name" value="VPS28_C"/>
    <property type="match status" value="1"/>
</dbReference>
<dbReference type="EMBL" id="HG937693">
    <property type="protein sequence ID" value="CDP34424.1"/>
    <property type="molecule type" value="Genomic_DNA"/>
</dbReference>
<comment type="similarity">
    <text evidence="5 6">Belongs to the VPS28 family.</text>
</comment>
<dbReference type="PhylomeDB" id="A0A060T0Y0"/>
<dbReference type="GO" id="GO:0043328">
    <property type="term" value="P:protein transport to vacuole involved in ubiquitin-dependent protein catabolic process via the multivesicular body sorting pathway"/>
    <property type="evidence" value="ECO:0007669"/>
    <property type="project" value="TreeGrafter"/>
</dbReference>
<dbReference type="InterPro" id="IPR007143">
    <property type="entry name" value="Vps28"/>
</dbReference>
<dbReference type="PROSITE" id="PS51313">
    <property type="entry name" value="VPS28_N"/>
    <property type="match status" value="1"/>
</dbReference>
<reference evidence="10" key="1">
    <citation type="submission" date="2014-02" db="EMBL/GenBank/DDBJ databases">
        <authorList>
            <person name="Genoscope - CEA"/>
        </authorList>
    </citation>
    <scope>NUCLEOTIDE SEQUENCE</scope>
    <source>
        <strain evidence="10">LS3</strain>
    </source>
</reference>
<evidence type="ECO:0000313" key="10">
    <source>
        <dbReference type="EMBL" id="CDP34424.1"/>
    </source>
</evidence>
<organism evidence="10">
    <name type="scientific">Blastobotrys adeninivorans</name>
    <name type="common">Yeast</name>
    <name type="synonym">Arxula adeninivorans</name>
    <dbReference type="NCBI Taxonomy" id="409370"/>
    <lineage>
        <taxon>Eukaryota</taxon>
        <taxon>Fungi</taxon>
        <taxon>Dikarya</taxon>
        <taxon>Ascomycota</taxon>
        <taxon>Saccharomycotina</taxon>
        <taxon>Dipodascomycetes</taxon>
        <taxon>Dipodascales</taxon>
        <taxon>Trichomonascaceae</taxon>
        <taxon>Blastobotrys</taxon>
    </lineage>
</organism>
<name>A0A060T0Y0_BLAAD</name>
<comment type="function">
    <text evidence="5">Component of the ESCRT-I complex (endosomal sorting complex required for transport I), a regulator of vesicular trafficking process.</text>
</comment>
<dbReference type="SUPFAM" id="SSF140427">
    <property type="entry name" value="VPS28 C-terminal domain-like"/>
    <property type="match status" value="1"/>
</dbReference>
<feature type="domain" description="VPS28 C-terminal" evidence="8">
    <location>
        <begin position="159"/>
        <end position="253"/>
    </location>
</feature>
<dbReference type="PANTHER" id="PTHR12937:SF0">
    <property type="entry name" value="VACUOLAR PROTEIN SORTING-ASSOCIATED PROTEIN 28 HOMOLOG"/>
    <property type="match status" value="1"/>
</dbReference>
<comment type="subcellular location">
    <subcellularLocation>
        <location evidence="1">Late endosome membrane</location>
        <topology evidence="1">Peripheral membrane protein</topology>
    </subcellularLocation>
</comment>
<dbReference type="FunFam" id="1.20.1440.200:FF:000003">
    <property type="entry name" value="Vacuolar protein sorting-associated protein 28"/>
    <property type="match status" value="1"/>
</dbReference>
<dbReference type="InterPro" id="IPR037206">
    <property type="entry name" value="VPS28_C_sf"/>
</dbReference>
<dbReference type="Gene3D" id="1.20.120.1130">
    <property type="match status" value="1"/>
</dbReference>
<evidence type="ECO:0000256" key="1">
    <source>
        <dbReference type="ARBA" id="ARBA00004633"/>
    </source>
</evidence>
<evidence type="ECO:0000256" key="4">
    <source>
        <dbReference type="ARBA" id="ARBA00022927"/>
    </source>
</evidence>
<evidence type="ECO:0000259" key="9">
    <source>
        <dbReference type="PROSITE" id="PS51313"/>
    </source>
</evidence>
<feature type="region of interest" description="Disordered" evidence="7">
    <location>
        <begin position="1"/>
        <end position="22"/>
    </location>
</feature>
<proteinExistence type="inferred from homology"/>
<dbReference type="AlphaFoldDB" id="A0A060T0Y0"/>
<dbReference type="InterPro" id="IPR017899">
    <property type="entry name" value="VPS28_C"/>
</dbReference>
<dbReference type="SUPFAM" id="SSF140111">
    <property type="entry name" value="Endosomal sorting complex assembly domain"/>
    <property type="match status" value="1"/>
</dbReference>
<keyword evidence="3 5" id="KW-0967">Endosome</keyword>
<gene>
    <name evidence="10" type="ORF">GNLVRS02_ARAD1C11990g</name>
</gene>
<dbReference type="FunFam" id="1.20.120.1130:FF:000001">
    <property type="entry name" value="Vacuolar protein sorting-associated protein 28 homolog"/>
    <property type="match status" value="1"/>
</dbReference>
<feature type="region of interest" description="Disordered" evidence="7">
    <location>
        <begin position="136"/>
        <end position="160"/>
    </location>
</feature>
<feature type="compositionally biased region" description="Gly residues" evidence="7">
    <location>
        <begin position="148"/>
        <end position="158"/>
    </location>
</feature>
<evidence type="ECO:0000256" key="5">
    <source>
        <dbReference type="PIRNR" id="PIRNR017535"/>
    </source>
</evidence>
<dbReference type="InterPro" id="IPR037202">
    <property type="entry name" value="ESCRT_assembly_dom"/>
</dbReference>
<dbReference type="GO" id="GO:0031902">
    <property type="term" value="C:late endosome membrane"/>
    <property type="evidence" value="ECO:0007669"/>
    <property type="project" value="UniProtKB-SubCell"/>
</dbReference>
<evidence type="ECO:0000256" key="7">
    <source>
        <dbReference type="SAM" id="MobiDB-lite"/>
    </source>
</evidence>
<accession>A0A060T0Y0</accession>
<keyword evidence="2 5" id="KW-0813">Transport</keyword>
<reference evidence="10" key="2">
    <citation type="submission" date="2014-06" db="EMBL/GenBank/DDBJ databases">
        <title>The complete genome of Blastobotrys (Arxula) adeninivorans LS3 - a yeast of biotechnological interest.</title>
        <authorList>
            <person name="Kunze G."/>
            <person name="Gaillardin C."/>
            <person name="Czernicka M."/>
            <person name="Durrens P."/>
            <person name="Martin T."/>
            <person name="Boer E."/>
            <person name="Gabaldon T."/>
            <person name="Cruz J."/>
            <person name="Talla E."/>
            <person name="Marck C."/>
            <person name="Goffeau A."/>
            <person name="Barbe V."/>
            <person name="Baret P."/>
            <person name="Baronian K."/>
            <person name="Beier S."/>
            <person name="Bleykasten C."/>
            <person name="Bode R."/>
            <person name="Casaregola S."/>
            <person name="Despons L."/>
            <person name="Fairhead C."/>
            <person name="Giersberg M."/>
            <person name="Gierski P."/>
            <person name="Hahnel U."/>
            <person name="Hartmann A."/>
            <person name="Jankowska D."/>
            <person name="Jubin C."/>
            <person name="Jung P."/>
            <person name="Lafontaine I."/>
            <person name="Leh-Louis V."/>
            <person name="Lemaire M."/>
            <person name="Marcet-Houben M."/>
            <person name="Mascher M."/>
            <person name="Morel G."/>
            <person name="Richard G.-F."/>
            <person name="Riechen J."/>
            <person name="Sacerdot C."/>
            <person name="Sarkar A."/>
            <person name="Savel G."/>
            <person name="Schacherer J."/>
            <person name="Sherman D."/>
            <person name="Straub M.-L."/>
            <person name="Stein N."/>
            <person name="Thierry A."/>
            <person name="Trautwein-Schult A."/>
            <person name="Westhof E."/>
            <person name="Worch S."/>
            <person name="Dujon B."/>
            <person name="Souciet J.-L."/>
            <person name="Wincker P."/>
            <person name="Scholz U."/>
            <person name="Neuveglise N."/>
        </authorList>
    </citation>
    <scope>NUCLEOTIDE SEQUENCE</scope>
    <source>
        <strain evidence="10">LS3</strain>
    </source>
</reference>
<protein>
    <recommendedName>
        <fullName evidence="5">Vacuolar protein sorting-associated protein 28</fullName>
    </recommendedName>
    <alternativeName>
        <fullName evidence="5">ESCRT-I complex subunit VPS28</fullName>
    </alternativeName>
</protein>
<evidence type="ECO:0000256" key="2">
    <source>
        <dbReference type="ARBA" id="ARBA00022448"/>
    </source>
</evidence>
<dbReference type="Pfam" id="PF03997">
    <property type="entry name" value="VPS28"/>
    <property type="match status" value="1"/>
</dbReference>
<dbReference type="InterPro" id="IPR038358">
    <property type="entry name" value="VPS28_N_sf"/>
</dbReference>
<dbReference type="PIRSF" id="PIRSF017535">
    <property type="entry name" value="VPS28"/>
    <property type="match status" value="1"/>
</dbReference>
<evidence type="ECO:0000256" key="3">
    <source>
        <dbReference type="ARBA" id="ARBA00022753"/>
    </source>
</evidence>
<evidence type="ECO:0000256" key="6">
    <source>
        <dbReference type="PROSITE-ProRule" id="PRU00642"/>
    </source>
</evidence>
<sequence length="253" mass="28074">MQPFMYTSPYAPTRPTYSPSVRSQQLNTEIRLHETPQERELYESLAEIYSIIVTLDFVEKAYLKDSISHEEYTPTCIRLLAQYNTILKNEEVASEFASLDEFRQKYGLTHSHAIQRLRIGVPATVEHAVGASAAKTAASPLTPVPSGSGSGSGAGTGNGSAKAVAEATGNFITAMDGLKLNFKAKDELHPLLSELMTSLNRVTTMDFEGRGKLVQWLITLNGMKINEELSDEQVRQLLFDLDNAYKAFYKMLE</sequence>
<keyword evidence="4 5" id="KW-0653">Protein transport</keyword>
<dbReference type="GO" id="GO:0044877">
    <property type="term" value="F:protein-containing complex binding"/>
    <property type="evidence" value="ECO:0007669"/>
    <property type="project" value="TreeGrafter"/>
</dbReference>